<proteinExistence type="predicted"/>
<accession>A0A7E4ZT13</accession>
<evidence type="ECO:0000313" key="3">
    <source>
        <dbReference type="WBParaSite" id="Pan_g15475.t1"/>
    </source>
</evidence>
<name>A0A7E4ZT13_PANRE</name>
<feature type="transmembrane region" description="Helical" evidence="1">
    <location>
        <begin position="41"/>
        <end position="61"/>
    </location>
</feature>
<dbReference type="AlphaFoldDB" id="A0A7E4ZT13"/>
<feature type="transmembrane region" description="Helical" evidence="1">
    <location>
        <begin position="166"/>
        <end position="185"/>
    </location>
</feature>
<feature type="transmembrane region" description="Helical" evidence="1">
    <location>
        <begin position="125"/>
        <end position="146"/>
    </location>
</feature>
<keyword evidence="2" id="KW-1185">Reference proteome</keyword>
<reference evidence="2" key="1">
    <citation type="journal article" date="2013" name="Genetics">
        <title>The draft genome and transcriptome of Panagrellus redivivus are shaped by the harsh demands of a free-living lifestyle.</title>
        <authorList>
            <person name="Srinivasan J."/>
            <person name="Dillman A.R."/>
            <person name="Macchietto M.G."/>
            <person name="Heikkinen L."/>
            <person name="Lakso M."/>
            <person name="Fracchia K.M."/>
            <person name="Antoshechkin I."/>
            <person name="Mortazavi A."/>
            <person name="Wong G."/>
            <person name="Sternberg P.W."/>
        </authorList>
    </citation>
    <scope>NUCLEOTIDE SEQUENCE [LARGE SCALE GENOMIC DNA]</scope>
    <source>
        <strain evidence="2">MT8872</strain>
    </source>
</reference>
<feature type="transmembrane region" description="Helical" evidence="1">
    <location>
        <begin position="197"/>
        <end position="225"/>
    </location>
</feature>
<dbReference type="Proteomes" id="UP000492821">
    <property type="component" value="Unassembled WGS sequence"/>
</dbReference>
<keyword evidence="1" id="KW-1133">Transmembrane helix</keyword>
<evidence type="ECO:0000313" key="2">
    <source>
        <dbReference type="Proteomes" id="UP000492821"/>
    </source>
</evidence>
<keyword evidence="1" id="KW-0812">Transmembrane</keyword>
<feature type="transmembrane region" description="Helical" evidence="1">
    <location>
        <begin position="92"/>
        <end position="113"/>
    </location>
</feature>
<sequence length="264" mass="30820">MIGLNTLNYYCDRNNGDDAEWYPCPVHEKRPRLFFYETHSTYIGIAISFAYAVTALLLYMFGMPDAELLLLPALLTNLPHLFRRFLDYVPLLFRQIFYNWAYLIYNLTLLWLFPKIDSLLSTFEILKVIFAMIAIFVHPVLSRLIYYNFKEVCLSHWLGPLKLRHFWIHPLLTCINVCACLRLLGNAYTVARFMKSIHVRVSVLITVSYCILITDTFIVSIYTLVELMSVGCHLYGKYGVLTNEPMAYEAYLLDMASETSKKRK</sequence>
<keyword evidence="1" id="KW-0472">Membrane</keyword>
<dbReference type="WBParaSite" id="Pan_g15475.t1">
    <property type="protein sequence ID" value="Pan_g15475.t1"/>
    <property type="gene ID" value="Pan_g15475"/>
</dbReference>
<evidence type="ECO:0000256" key="1">
    <source>
        <dbReference type="SAM" id="Phobius"/>
    </source>
</evidence>
<protein>
    <submittedName>
        <fullName evidence="3">Uncharacterized protein</fullName>
    </submittedName>
</protein>
<organism evidence="2 3">
    <name type="scientific">Panagrellus redivivus</name>
    <name type="common">Microworm</name>
    <dbReference type="NCBI Taxonomy" id="6233"/>
    <lineage>
        <taxon>Eukaryota</taxon>
        <taxon>Metazoa</taxon>
        <taxon>Ecdysozoa</taxon>
        <taxon>Nematoda</taxon>
        <taxon>Chromadorea</taxon>
        <taxon>Rhabditida</taxon>
        <taxon>Tylenchina</taxon>
        <taxon>Panagrolaimomorpha</taxon>
        <taxon>Panagrolaimoidea</taxon>
        <taxon>Panagrolaimidae</taxon>
        <taxon>Panagrellus</taxon>
    </lineage>
</organism>
<reference evidence="3" key="2">
    <citation type="submission" date="2020-10" db="UniProtKB">
        <authorList>
            <consortium name="WormBaseParasite"/>
        </authorList>
    </citation>
    <scope>IDENTIFICATION</scope>
</reference>